<dbReference type="AlphaFoldDB" id="A0A1E5RHQ8"/>
<protein>
    <submittedName>
        <fullName evidence="2">Uncharacterized protein</fullName>
    </submittedName>
</protein>
<dbReference type="EMBL" id="LPNM01000006">
    <property type="protein sequence ID" value="OEJ86459.1"/>
    <property type="molecule type" value="Genomic_DNA"/>
</dbReference>
<dbReference type="Proteomes" id="UP000095728">
    <property type="component" value="Unassembled WGS sequence"/>
</dbReference>
<organism evidence="2 3">
    <name type="scientific">Hanseniaspora osmophila</name>
    <dbReference type="NCBI Taxonomy" id="56408"/>
    <lineage>
        <taxon>Eukaryota</taxon>
        <taxon>Fungi</taxon>
        <taxon>Dikarya</taxon>
        <taxon>Ascomycota</taxon>
        <taxon>Saccharomycotina</taxon>
        <taxon>Saccharomycetes</taxon>
        <taxon>Saccharomycodales</taxon>
        <taxon>Saccharomycodaceae</taxon>
        <taxon>Hanseniaspora</taxon>
    </lineage>
</organism>
<gene>
    <name evidence="2" type="ORF">AWRI3579_g1658</name>
</gene>
<reference evidence="3" key="1">
    <citation type="journal article" date="2016" name="Genome Announc.">
        <title>Genome sequences of three species of Hanseniaspora isolated from spontaneous wine fermentations.</title>
        <authorList>
            <person name="Sternes P.R."/>
            <person name="Lee D."/>
            <person name="Kutyna D.R."/>
            <person name="Borneman A.R."/>
        </authorList>
    </citation>
    <scope>NUCLEOTIDE SEQUENCE [LARGE SCALE GENOMIC DNA]</scope>
    <source>
        <strain evidence="3">AWRI3579</strain>
    </source>
</reference>
<feature type="compositionally biased region" description="Basic residues" evidence="1">
    <location>
        <begin position="23"/>
        <end position="41"/>
    </location>
</feature>
<keyword evidence="3" id="KW-1185">Reference proteome</keyword>
<comment type="caution">
    <text evidence="2">The sequence shown here is derived from an EMBL/GenBank/DDBJ whole genome shotgun (WGS) entry which is preliminary data.</text>
</comment>
<proteinExistence type="predicted"/>
<accession>A0A1E5RHQ8</accession>
<evidence type="ECO:0000313" key="2">
    <source>
        <dbReference type="EMBL" id="OEJ86459.1"/>
    </source>
</evidence>
<name>A0A1E5RHQ8_9ASCO</name>
<sequence>MTIKNKYAKPSGSKKNNANTKGNIKKHNTPLSKNTKKRTKHQLQQLNKEDIDLASVHQEIKAGASTACSVLPQQKLTGKQLLELNKQDVATQKEKKEKDEKVANDLVKQLELIDGFQL</sequence>
<feature type="region of interest" description="Disordered" evidence="1">
    <location>
        <begin position="1"/>
        <end position="43"/>
    </location>
</feature>
<feature type="compositionally biased region" description="Polar residues" evidence="1">
    <location>
        <begin position="13"/>
        <end position="22"/>
    </location>
</feature>
<evidence type="ECO:0000256" key="1">
    <source>
        <dbReference type="SAM" id="MobiDB-lite"/>
    </source>
</evidence>
<evidence type="ECO:0000313" key="3">
    <source>
        <dbReference type="Proteomes" id="UP000095728"/>
    </source>
</evidence>
<dbReference type="InParanoid" id="A0A1E5RHQ8"/>